<proteinExistence type="inferred from homology"/>
<evidence type="ECO:0000256" key="10">
    <source>
        <dbReference type="ARBA" id="ARBA00057024"/>
    </source>
</evidence>
<evidence type="ECO:0000313" key="16">
    <source>
        <dbReference type="Proteomes" id="UP000192491"/>
    </source>
</evidence>
<dbReference type="InterPro" id="IPR022272">
    <property type="entry name" value="Lipocalin_CS"/>
</dbReference>
<dbReference type="PROSITE" id="PS51257">
    <property type="entry name" value="PROKAR_LIPOPROTEIN"/>
    <property type="match status" value="1"/>
</dbReference>
<evidence type="ECO:0000256" key="1">
    <source>
        <dbReference type="ARBA" id="ARBA00004459"/>
    </source>
</evidence>
<dbReference type="InterPro" id="IPR002446">
    <property type="entry name" value="Lipocalin_bac"/>
</dbReference>
<comment type="similarity">
    <text evidence="2 12">Belongs to the calycin superfamily. Lipocalin family.</text>
</comment>
<dbReference type="InterPro" id="IPR022271">
    <property type="entry name" value="Lipocalin_ApoD"/>
</dbReference>
<evidence type="ECO:0000256" key="12">
    <source>
        <dbReference type="PIRNR" id="PIRNR036893"/>
    </source>
</evidence>
<accession>A0A1Y1QVB4</accession>
<evidence type="ECO:0000256" key="3">
    <source>
        <dbReference type="ARBA" id="ARBA00011738"/>
    </source>
</evidence>
<name>A0A1Y1QVB4_9GAMM</name>
<keyword evidence="6 12" id="KW-0472">Membrane</keyword>
<evidence type="ECO:0000256" key="6">
    <source>
        <dbReference type="ARBA" id="ARBA00023136"/>
    </source>
</evidence>
<sequence>MKLYKKLSYVGLLGLALLLSGCVGIPDGITPVAGFQVERYLGKWYEVARLDHSFERGLEQVTAEYSPRDDGDIRVMNRGYNTAKQQWEEAEGRAKFVGAKDVGQLKVSFFGPFYGGYNIVELDSNYQYVLIAGNDREYLWLLSRTPKLDAAVQQRLVNKAKSLGFATDKLIFVKQD</sequence>
<dbReference type="PIRSF" id="PIRSF036893">
    <property type="entry name" value="Lipocalin_ApoD"/>
    <property type="match status" value="1"/>
</dbReference>
<organism evidence="15 16">
    <name type="scientific">Thiothrix lacustris</name>
    <dbReference type="NCBI Taxonomy" id="525917"/>
    <lineage>
        <taxon>Bacteria</taxon>
        <taxon>Pseudomonadati</taxon>
        <taxon>Pseudomonadota</taxon>
        <taxon>Gammaproteobacteria</taxon>
        <taxon>Thiotrichales</taxon>
        <taxon>Thiotrichaceae</taxon>
        <taxon>Thiothrix</taxon>
    </lineage>
</organism>
<comment type="subcellular location">
    <subcellularLocation>
        <location evidence="1">Cell outer membrane</location>
        <topology evidence="1">Lipid-anchor</topology>
    </subcellularLocation>
</comment>
<feature type="domain" description="Lipocalin/cytosolic fatty-acid binding" evidence="14">
    <location>
        <begin position="36"/>
        <end position="175"/>
    </location>
</feature>
<gene>
    <name evidence="15" type="ORF">BWK73_08975</name>
</gene>
<dbReference type="PRINTS" id="PR01171">
    <property type="entry name" value="BCTLIPOCALIN"/>
</dbReference>
<evidence type="ECO:0000256" key="11">
    <source>
        <dbReference type="ARBA" id="ARBA00071217"/>
    </source>
</evidence>
<dbReference type="EMBL" id="MTEJ01000026">
    <property type="protein sequence ID" value="OQX14636.1"/>
    <property type="molecule type" value="Genomic_DNA"/>
</dbReference>
<comment type="caution">
    <text evidence="15">The sequence shown here is derived from an EMBL/GenBank/DDBJ whole genome shotgun (WGS) entry which is preliminary data.</text>
</comment>
<keyword evidence="4" id="KW-0732">Signal</keyword>
<dbReference type="Proteomes" id="UP000192491">
    <property type="component" value="Unassembled WGS sequence"/>
</dbReference>
<dbReference type="SUPFAM" id="SSF50814">
    <property type="entry name" value="Lipocalins"/>
    <property type="match status" value="1"/>
</dbReference>
<dbReference type="AlphaFoldDB" id="A0A1Y1QVB4"/>
<dbReference type="FunFam" id="2.40.128.20:FF:000002">
    <property type="entry name" value="Outer membrane lipoprotein Blc"/>
    <property type="match status" value="1"/>
</dbReference>
<evidence type="ECO:0000256" key="4">
    <source>
        <dbReference type="ARBA" id="ARBA00022729"/>
    </source>
</evidence>
<dbReference type="InterPro" id="IPR047202">
    <property type="entry name" value="Lipocalin_Blc-like_dom"/>
</dbReference>
<evidence type="ECO:0000259" key="14">
    <source>
        <dbReference type="Pfam" id="PF08212"/>
    </source>
</evidence>
<evidence type="ECO:0000256" key="7">
    <source>
        <dbReference type="ARBA" id="ARBA00023139"/>
    </source>
</evidence>
<keyword evidence="7 13" id="KW-0564">Palmitate</keyword>
<dbReference type="CDD" id="cd19438">
    <property type="entry name" value="lipocalin_Blc-like"/>
    <property type="match status" value="1"/>
</dbReference>
<feature type="lipid moiety-binding region" description="S-diacylglycerol cysteine" evidence="13">
    <location>
        <position position="22"/>
    </location>
</feature>
<keyword evidence="8 12" id="KW-0998">Cell outer membrane</keyword>
<evidence type="ECO:0000256" key="8">
    <source>
        <dbReference type="ARBA" id="ARBA00023237"/>
    </source>
</evidence>
<dbReference type="GO" id="GO:0008289">
    <property type="term" value="F:lipid binding"/>
    <property type="evidence" value="ECO:0007669"/>
    <property type="project" value="UniProtKB-UniRule"/>
</dbReference>
<evidence type="ECO:0000313" key="15">
    <source>
        <dbReference type="EMBL" id="OQX14636.1"/>
    </source>
</evidence>
<feature type="lipid moiety-binding region" description="N-palmitoyl cysteine" evidence="13">
    <location>
        <position position="22"/>
    </location>
</feature>
<dbReference type="Gene3D" id="2.40.128.20">
    <property type="match status" value="1"/>
</dbReference>
<dbReference type="InterPro" id="IPR000566">
    <property type="entry name" value="Lipocln_cytosolic_FA-bd_dom"/>
</dbReference>
<dbReference type="Pfam" id="PF08212">
    <property type="entry name" value="Lipocalin_2"/>
    <property type="match status" value="1"/>
</dbReference>
<keyword evidence="9 12" id="KW-0449">Lipoprotein</keyword>
<dbReference type="PANTHER" id="PTHR10612:SF34">
    <property type="entry name" value="APOLIPOPROTEIN D"/>
    <property type="match status" value="1"/>
</dbReference>
<dbReference type="PROSITE" id="PS00213">
    <property type="entry name" value="LIPOCALIN"/>
    <property type="match status" value="1"/>
</dbReference>
<evidence type="ECO:0000256" key="9">
    <source>
        <dbReference type="ARBA" id="ARBA00023288"/>
    </source>
</evidence>
<dbReference type="GO" id="GO:0006950">
    <property type="term" value="P:response to stress"/>
    <property type="evidence" value="ECO:0007669"/>
    <property type="project" value="UniProtKB-ARBA"/>
</dbReference>
<keyword evidence="5 12" id="KW-0446">Lipid-binding</keyword>
<dbReference type="PANTHER" id="PTHR10612">
    <property type="entry name" value="APOLIPOPROTEIN D"/>
    <property type="match status" value="1"/>
</dbReference>
<evidence type="ECO:0000256" key="5">
    <source>
        <dbReference type="ARBA" id="ARBA00023121"/>
    </source>
</evidence>
<comment type="subunit">
    <text evidence="3 12">Homodimer.</text>
</comment>
<comment type="function">
    <text evidence="10 12">Involved in the storage or transport of lipids necessary for membrane maintenance under stressful conditions. Displays a binding preference for lysophospholipids.</text>
</comment>
<evidence type="ECO:0000256" key="13">
    <source>
        <dbReference type="PIRSR" id="PIRSR036893-52"/>
    </source>
</evidence>
<reference evidence="15 16" key="1">
    <citation type="submission" date="2017-01" db="EMBL/GenBank/DDBJ databases">
        <title>Novel large sulfur bacteria in the metagenomes of groundwater-fed chemosynthetic microbial mats in the Lake Huron basin.</title>
        <authorList>
            <person name="Sharrar A.M."/>
            <person name="Flood B.E."/>
            <person name="Bailey J.V."/>
            <person name="Jones D.S."/>
            <person name="Biddanda B."/>
            <person name="Ruberg S.A."/>
            <person name="Marcus D.N."/>
            <person name="Dick G.J."/>
        </authorList>
    </citation>
    <scope>NUCLEOTIDE SEQUENCE [LARGE SCALE GENOMIC DNA]</scope>
    <source>
        <strain evidence="15">A8</strain>
    </source>
</reference>
<protein>
    <recommendedName>
        <fullName evidence="11 12">Outer membrane lipoprotein Blc</fullName>
    </recommendedName>
</protein>
<dbReference type="InterPro" id="IPR012674">
    <property type="entry name" value="Calycin"/>
</dbReference>
<dbReference type="GO" id="GO:0009279">
    <property type="term" value="C:cell outer membrane"/>
    <property type="evidence" value="ECO:0007669"/>
    <property type="project" value="UniProtKB-SubCell"/>
</dbReference>
<evidence type="ECO:0000256" key="2">
    <source>
        <dbReference type="ARBA" id="ARBA00006889"/>
    </source>
</evidence>